<dbReference type="BioCyc" id="ABAU509170:GCL9-102-MONOMER"/>
<proteinExistence type="predicted"/>
<feature type="transmembrane region" description="Helical" evidence="1">
    <location>
        <begin position="62"/>
        <end position="82"/>
    </location>
</feature>
<feature type="transmembrane region" description="Helical" evidence="1">
    <location>
        <begin position="94"/>
        <end position="117"/>
    </location>
</feature>
<dbReference type="Pfam" id="PF07786">
    <property type="entry name" value="HGSNAT_cat"/>
    <property type="match status" value="1"/>
</dbReference>
<keyword evidence="1" id="KW-1133">Transmembrane helix</keyword>
<dbReference type="AlphaFoldDB" id="B0VNF3"/>
<name>B0VNF3_ACIBS</name>
<feature type="transmembrane region" description="Helical" evidence="1">
    <location>
        <begin position="274"/>
        <end position="295"/>
    </location>
</feature>
<dbReference type="PANTHER" id="PTHR40407:SF1">
    <property type="entry name" value="HEPARAN-ALPHA-GLUCOSAMINIDE N-ACETYLTRANSFERASE CATALYTIC DOMAIN-CONTAINING PROTEIN"/>
    <property type="match status" value="1"/>
</dbReference>
<accession>B0VNF3</accession>
<keyword evidence="1" id="KW-0812">Transmembrane</keyword>
<evidence type="ECO:0000313" key="4">
    <source>
        <dbReference type="Proteomes" id="UP000001741"/>
    </source>
</evidence>
<feature type="domain" description="Heparan-alpha-glucosaminide N-acetyltransferase catalytic" evidence="2">
    <location>
        <begin position="14"/>
        <end position="227"/>
    </location>
</feature>
<dbReference type="KEGG" id="abm:ABSDF0114"/>
<evidence type="ECO:0000259" key="2">
    <source>
        <dbReference type="Pfam" id="PF07786"/>
    </source>
</evidence>
<feature type="transmembrane region" description="Helical" evidence="1">
    <location>
        <begin position="123"/>
        <end position="140"/>
    </location>
</feature>
<feature type="transmembrane region" description="Helical" evidence="1">
    <location>
        <begin position="307"/>
        <end position="329"/>
    </location>
</feature>
<feature type="transmembrane region" description="Helical" evidence="1">
    <location>
        <begin position="200"/>
        <end position="217"/>
    </location>
</feature>
<organism evidence="3 4">
    <name type="scientific">Acinetobacter baumannii (strain SDF)</name>
    <dbReference type="NCBI Taxonomy" id="509170"/>
    <lineage>
        <taxon>Bacteria</taxon>
        <taxon>Pseudomonadati</taxon>
        <taxon>Pseudomonadota</taxon>
        <taxon>Gammaproteobacteria</taxon>
        <taxon>Moraxellales</taxon>
        <taxon>Moraxellaceae</taxon>
        <taxon>Acinetobacter</taxon>
        <taxon>Acinetobacter calcoaceticus/baumannii complex</taxon>
    </lineage>
</organism>
<dbReference type="InterPro" id="IPR012429">
    <property type="entry name" value="HGSNAT_cat"/>
</dbReference>
<feature type="transmembrane region" description="Helical" evidence="1">
    <location>
        <begin position="147"/>
        <end position="164"/>
    </location>
</feature>
<feature type="transmembrane region" description="Helical" evidence="1">
    <location>
        <begin position="21"/>
        <end position="42"/>
    </location>
</feature>
<dbReference type="Proteomes" id="UP000001741">
    <property type="component" value="Chromosome"/>
</dbReference>
<dbReference type="PANTHER" id="PTHR40407">
    <property type="entry name" value="MEMBRANE PROTEIN-LIKE PROTEIN"/>
    <property type="match status" value="1"/>
</dbReference>
<feature type="transmembrane region" description="Helical" evidence="1">
    <location>
        <begin position="229"/>
        <end position="247"/>
    </location>
</feature>
<evidence type="ECO:0000313" key="3">
    <source>
        <dbReference type="EMBL" id="CAO99523.1"/>
    </source>
</evidence>
<gene>
    <name evidence="3" type="ordered locus">ABSDF0114</name>
</gene>
<protein>
    <recommendedName>
        <fullName evidence="2">Heparan-alpha-glucosaminide N-acetyltransferase catalytic domain-containing protein</fullName>
    </recommendedName>
</protein>
<dbReference type="HOGENOM" id="CLU_054519_0_0_6"/>
<evidence type="ECO:0000256" key="1">
    <source>
        <dbReference type="SAM" id="Phobius"/>
    </source>
</evidence>
<feature type="transmembrane region" description="Helical" evidence="1">
    <location>
        <begin position="349"/>
        <end position="367"/>
    </location>
</feature>
<reference evidence="3 4" key="1">
    <citation type="journal article" date="2008" name="PLoS ONE">
        <title>Comparative analysis of Acinetobacters: three genomes for three lifestyles.</title>
        <authorList>
            <person name="Vallenet D."/>
            <person name="Nordmann P."/>
            <person name="Barbe V."/>
            <person name="Poirel L."/>
            <person name="Mangenot S."/>
            <person name="Bataille E."/>
            <person name="Dossat C."/>
            <person name="Gas S."/>
            <person name="Kreimeyer A."/>
            <person name="Lenoble P."/>
            <person name="Oztas S."/>
            <person name="Poulain J."/>
            <person name="Segurens B."/>
            <person name="Robert C."/>
            <person name="Abergel C."/>
            <person name="Claverie J.M."/>
            <person name="Raoult D."/>
            <person name="Medigue C."/>
            <person name="Weissenbach J."/>
            <person name="Cruveiller S."/>
        </authorList>
    </citation>
    <scope>NUCLEOTIDE SEQUENCE [LARGE SCALE GENOMIC DNA]</scope>
    <source>
        <strain evidence="3 4">SDF</strain>
    </source>
</reference>
<dbReference type="EMBL" id="CU468230">
    <property type="protein sequence ID" value="CAO99523.1"/>
    <property type="molecule type" value="Genomic_DNA"/>
</dbReference>
<sequence length="386" mass="43986">MLITAMSLEKNIERLQSIDALRGLVIIIMLLDHVRETFYLHKQVTHPMDVTVTEPALFGSRLLAHICAPVFVLLTGISAFLFQSKKQDLQQTRAFLLKRGLFLIALELTLVNFAWTATFPPEVIYLQVIWAIGISMVVLACCVSLPLPVLAGVALVIIFGHNLLDSVHFSQGILQNIWFVLHERGWIEIAGIKLRTSYPVLPWIGVILLGYVLGQFFSSKYSANQRSRALLSLGLASIGLFVLLRFINVYGDQPWQHFESLQLSLMSFFNLTKYPPSLLFILLNVGIGLLVLVAFERIQQHSFLKPLVVFGSVPMFFYLLHLYVLKLMYVLALSVWGADYGNYLSVNHVWMLWLITIVLSFALYPAVKWFSKFKHQNKHISILKYF</sequence>
<keyword evidence="1" id="KW-0472">Membrane</keyword>